<evidence type="ECO:0000256" key="3">
    <source>
        <dbReference type="ARBA" id="ARBA00022670"/>
    </source>
</evidence>
<keyword evidence="2" id="KW-0031">Aminopeptidase</keyword>
<sequence>QGKRGQTLALSTPGNRCRELILVGLGTSATIDLEAWRRAVAKGTSKARQRGNSRIAVPLPEIDGHDFEELATAATEAAILTSYRYREFKAASAEEVELEEILIAAPVDIASATTRAQIVADATCWARDLVNTPSNMKQPDSLAARAIEMAEETGLTFENIDDKAANELGLNALLAVGQGSAVGPRLITLEHRPEGAANQPTVLIGKGITFDTGGISLKPAQKMGDMKA</sequence>
<dbReference type="InterPro" id="IPR000819">
    <property type="entry name" value="Peptidase_M17_C"/>
</dbReference>
<keyword evidence="4" id="KW-0378">Hydrolase</keyword>
<feature type="domain" description="Peptidase M17 leucyl aminopeptidase N-terminal" evidence="6">
    <location>
        <begin position="1"/>
        <end position="90"/>
    </location>
</feature>
<evidence type="ECO:0000313" key="7">
    <source>
        <dbReference type="EMBL" id="SVE64307.1"/>
    </source>
</evidence>
<dbReference type="PANTHER" id="PTHR11963">
    <property type="entry name" value="LEUCINE AMINOPEPTIDASE-RELATED"/>
    <property type="match status" value="1"/>
</dbReference>
<gene>
    <name evidence="7" type="ORF">METZ01_LOCUS517161</name>
</gene>
<reference evidence="7" key="1">
    <citation type="submission" date="2018-05" db="EMBL/GenBank/DDBJ databases">
        <authorList>
            <person name="Lanie J.A."/>
            <person name="Ng W.-L."/>
            <person name="Kazmierczak K.M."/>
            <person name="Andrzejewski T.M."/>
            <person name="Davidsen T.M."/>
            <person name="Wayne K.J."/>
            <person name="Tettelin H."/>
            <person name="Glass J.I."/>
            <person name="Rusch D."/>
            <person name="Podicherti R."/>
            <person name="Tsui H.-C.T."/>
            <person name="Winkler M.E."/>
        </authorList>
    </citation>
    <scope>NUCLEOTIDE SEQUENCE</scope>
</reference>
<dbReference type="AlphaFoldDB" id="A0A383F5C2"/>
<proteinExistence type="inferred from homology"/>
<accession>A0A383F5C2</accession>
<organism evidence="7">
    <name type="scientific">marine metagenome</name>
    <dbReference type="NCBI Taxonomy" id="408172"/>
    <lineage>
        <taxon>unclassified sequences</taxon>
        <taxon>metagenomes</taxon>
        <taxon>ecological metagenomes</taxon>
    </lineage>
</organism>
<dbReference type="EMBL" id="UINC01231671">
    <property type="protein sequence ID" value="SVE64307.1"/>
    <property type="molecule type" value="Genomic_DNA"/>
</dbReference>
<dbReference type="Gene3D" id="3.40.630.10">
    <property type="entry name" value="Zn peptidases"/>
    <property type="match status" value="1"/>
</dbReference>
<comment type="similarity">
    <text evidence="1">Belongs to the peptidase M17 family.</text>
</comment>
<evidence type="ECO:0000259" key="5">
    <source>
        <dbReference type="Pfam" id="PF00883"/>
    </source>
</evidence>
<feature type="non-terminal residue" evidence="7">
    <location>
        <position position="1"/>
    </location>
</feature>
<name>A0A383F5C2_9ZZZZ</name>
<evidence type="ECO:0000256" key="4">
    <source>
        <dbReference type="ARBA" id="ARBA00022801"/>
    </source>
</evidence>
<dbReference type="Pfam" id="PF02789">
    <property type="entry name" value="Peptidase_M17_N"/>
    <property type="match status" value="1"/>
</dbReference>
<feature type="non-terminal residue" evidence="7">
    <location>
        <position position="228"/>
    </location>
</feature>
<dbReference type="SUPFAM" id="SSF53187">
    <property type="entry name" value="Zn-dependent exopeptidases"/>
    <property type="match status" value="1"/>
</dbReference>
<dbReference type="Gene3D" id="3.40.220.10">
    <property type="entry name" value="Leucine Aminopeptidase, subunit E, domain 1"/>
    <property type="match status" value="1"/>
</dbReference>
<keyword evidence="3" id="KW-0645">Protease</keyword>
<dbReference type="InterPro" id="IPR011356">
    <property type="entry name" value="Leucine_aapep/pepB"/>
</dbReference>
<dbReference type="GO" id="GO:0006508">
    <property type="term" value="P:proteolysis"/>
    <property type="evidence" value="ECO:0007669"/>
    <property type="project" value="UniProtKB-KW"/>
</dbReference>
<evidence type="ECO:0000256" key="1">
    <source>
        <dbReference type="ARBA" id="ARBA00009528"/>
    </source>
</evidence>
<dbReference type="PANTHER" id="PTHR11963:SF23">
    <property type="entry name" value="CYTOSOL AMINOPEPTIDASE"/>
    <property type="match status" value="1"/>
</dbReference>
<dbReference type="SUPFAM" id="SSF52949">
    <property type="entry name" value="Macro domain-like"/>
    <property type="match status" value="1"/>
</dbReference>
<protein>
    <recommendedName>
        <fullName evidence="8">Cytosol aminopeptidase domain-containing protein</fullName>
    </recommendedName>
</protein>
<dbReference type="InterPro" id="IPR008283">
    <property type="entry name" value="Peptidase_M17_N"/>
</dbReference>
<dbReference type="GO" id="GO:0070006">
    <property type="term" value="F:metalloaminopeptidase activity"/>
    <property type="evidence" value="ECO:0007669"/>
    <property type="project" value="InterPro"/>
</dbReference>
<evidence type="ECO:0000256" key="2">
    <source>
        <dbReference type="ARBA" id="ARBA00022438"/>
    </source>
</evidence>
<dbReference type="InterPro" id="IPR043472">
    <property type="entry name" value="Macro_dom-like"/>
</dbReference>
<dbReference type="GO" id="GO:0005737">
    <property type="term" value="C:cytoplasm"/>
    <property type="evidence" value="ECO:0007669"/>
    <property type="project" value="InterPro"/>
</dbReference>
<evidence type="ECO:0000259" key="6">
    <source>
        <dbReference type="Pfam" id="PF02789"/>
    </source>
</evidence>
<feature type="domain" description="Cytosol aminopeptidase" evidence="5">
    <location>
        <begin position="125"/>
        <end position="227"/>
    </location>
</feature>
<dbReference type="Pfam" id="PF00883">
    <property type="entry name" value="Peptidase_M17"/>
    <property type="match status" value="1"/>
</dbReference>
<evidence type="ECO:0008006" key="8">
    <source>
        <dbReference type="Google" id="ProtNLM"/>
    </source>
</evidence>
<dbReference type="GO" id="GO:0030145">
    <property type="term" value="F:manganese ion binding"/>
    <property type="evidence" value="ECO:0007669"/>
    <property type="project" value="InterPro"/>
</dbReference>